<comment type="caution">
    <text evidence="2">The sequence shown here is derived from an EMBL/GenBank/DDBJ whole genome shotgun (WGS) entry which is preliminary data.</text>
</comment>
<feature type="transmembrane region" description="Helical" evidence="1">
    <location>
        <begin position="201"/>
        <end position="224"/>
    </location>
</feature>
<feature type="transmembrane region" description="Helical" evidence="1">
    <location>
        <begin position="62"/>
        <end position="86"/>
    </location>
</feature>
<evidence type="ECO:0000313" key="3">
    <source>
        <dbReference type="Proteomes" id="UP000245081"/>
    </source>
</evidence>
<name>A0A2R5F812_9PROT</name>
<feature type="transmembrane region" description="Helical" evidence="1">
    <location>
        <begin position="255"/>
        <end position="277"/>
    </location>
</feature>
<organism evidence="2 3">
    <name type="scientific">Novimethylophilus kurashikiensis</name>
    <dbReference type="NCBI Taxonomy" id="1825523"/>
    <lineage>
        <taxon>Bacteria</taxon>
        <taxon>Pseudomonadati</taxon>
        <taxon>Pseudomonadota</taxon>
        <taxon>Betaproteobacteria</taxon>
        <taxon>Nitrosomonadales</taxon>
        <taxon>Methylophilaceae</taxon>
        <taxon>Novimethylophilus</taxon>
    </lineage>
</organism>
<evidence type="ECO:0000313" key="2">
    <source>
        <dbReference type="EMBL" id="GBG14356.1"/>
    </source>
</evidence>
<keyword evidence="1" id="KW-0812">Transmembrane</keyword>
<keyword evidence="3" id="KW-1185">Reference proteome</keyword>
<gene>
    <name evidence="2" type="ORF">NMK_1955</name>
</gene>
<dbReference type="Proteomes" id="UP000245081">
    <property type="component" value="Unassembled WGS sequence"/>
</dbReference>
<dbReference type="AlphaFoldDB" id="A0A2R5F812"/>
<evidence type="ECO:0000256" key="1">
    <source>
        <dbReference type="SAM" id="Phobius"/>
    </source>
</evidence>
<reference evidence="2 3" key="1">
    <citation type="journal article" date="2018" name="Environ. Microbiol.">
        <title>Isolation and genomic characterization of Novimethylophilus kurashikiensis gen. nov. sp. nov., a new lanthanide-dependent methylotrophic species of Methylophilaceae.</title>
        <authorList>
            <person name="Lv H."/>
            <person name="Sahin N."/>
            <person name="Tani A."/>
        </authorList>
    </citation>
    <scope>NUCLEOTIDE SEQUENCE [LARGE SCALE GENOMIC DNA]</scope>
    <source>
        <strain evidence="2 3">La2-4</strain>
    </source>
</reference>
<keyword evidence="1" id="KW-1133">Transmembrane helix</keyword>
<feature type="transmembrane region" description="Helical" evidence="1">
    <location>
        <begin position="297"/>
        <end position="323"/>
    </location>
</feature>
<sequence length="335" mass="36181">MNKWVQPAAASVLFVATLLLALSMHTIPALLSGLLAFALTRHLLGFLQRYPNMQLILGHEHLAGLLVGLGSFVVLAAIGMGVAHLLEGESLKGLMLTLAVTIKQSKHYLPLSVASQLPETVLELKERFSDSLREHAGTLADIGTHAMHTLVLTLIGWIAGVLAAVRKPCAEKLAPFTSTWLKLWQQLGIAFEHVAFAQCKIAGLNAALTGIFLLGICPLFGWHIPFAKSMVLVTFLCSLIPVVGNLVSNTAICTLALGVSLPAAAAALGFLVVVHKLEYFMNARIQGHEIGAQAWELLIMLFSFELLFGPIGMAAAPVFYAFVKNELRRHAWLTK</sequence>
<keyword evidence="1" id="KW-0472">Membrane</keyword>
<accession>A0A2R5F812</accession>
<feature type="transmembrane region" description="Helical" evidence="1">
    <location>
        <begin position="230"/>
        <end position="248"/>
    </location>
</feature>
<proteinExistence type="predicted"/>
<dbReference type="EMBL" id="BDOQ01000007">
    <property type="protein sequence ID" value="GBG14356.1"/>
    <property type="molecule type" value="Genomic_DNA"/>
</dbReference>
<protein>
    <submittedName>
        <fullName evidence="2">Uncharacterized protein</fullName>
    </submittedName>
</protein>